<proteinExistence type="predicted"/>
<evidence type="ECO:0000256" key="2">
    <source>
        <dbReference type="SAM" id="Phobius"/>
    </source>
</evidence>
<sequence length="98" mass="10319">MNATSNHGAVRAGTEPATAKSARSLRMRLSLIFGTVFFVLCGLLAWGAAETQEGDTQTSIIALSTACFLAFCYAMGDALRLALAGRHQGQQGQVRPST</sequence>
<name>A0A1H8KM34_9ACTN</name>
<organism evidence="3 4">
    <name type="scientific">Actinacidiphila rubida</name>
    <dbReference type="NCBI Taxonomy" id="310780"/>
    <lineage>
        <taxon>Bacteria</taxon>
        <taxon>Bacillati</taxon>
        <taxon>Actinomycetota</taxon>
        <taxon>Actinomycetes</taxon>
        <taxon>Kitasatosporales</taxon>
        <taxon>Streptomycetaceae</taxon>
        <taxon>Actinacidiphila</taxon>
    </lineage>
</organism>
<evidence type="ECO:0000313" key="3">
    <source>
        <dbReference type="EMBL" id="SEN93935.1"/>
    </source>
</evidence>
<dbReference type="OrthoDB" id="9988935at2"/>
<keyword evidence="2" id="KW-0812">Transmembrane</keyword>
<dbReference type="Proteomes" id="UP000181951">
    <property type="component" value="Unassembled WGS sequence"/>
</dbReference>
<feature type="region of interest" description="Disordered" evidence="1">
    <location>
        <begin position="1"/>
        <end position="21"/>
    </location>
</feature>
<dbReference type="AlphaFoldDB" id="A0A1H8KM34"/>
<gene>
    <name evidence="3" type="ORF">SAMN05216267_101387</name>
</gene>
<reference evidence="3 4" key="1">
    <citation type="submission" date="2016-10" db="EMBL/GenBank/DDBJ databases">
        <authorList>
            <person name="de Groot N.N."/>
        </authorList>
    </citation>
    <scope>NUCLEOTIDE SEQUENCE [LARGE SCALE GENOMIC DNA]</scope>
    <source>
        <strain evidence="3 4">CGMCC 4.2026</strain>
    </source>
</reference>
<protein>
    <submittedName>
        <fullName evidence="3">Uncharacterized protein</fullName>
    </submittedName>
</protein>
<evidence type="ECO:0000256" key="1">
    <source>
        <dbReference type="SAM" id="MobiDB-lite"/>
    </source>
</evidence>
<keyword evidence="4" id="KW-1185">Reference proteome</keyword>
<dbReference type="EMBL" id="FODD01000013">
    <property type="protein sequence ID" value="SEN93935.1"/>
    <property type="molecule type" value="Genomic_DNA"/>
</dbReference>
<keyword evidence="2" id="KW-1133">Transmembrane helix</keyword>
<feature type="transmembrane region" description="Helical" evidence="2">
    <location>
        <begin position="60"/>
        <end position="83"/>
    </location>
</feature>
<evidence type="ECO:0000313" key="4">
    <source>
        <dbReference type="Proteomes" id="UP000181951"/>
    </source>
</evidence>
<keyword evidence="2" id="KW-0472">Membrane</keyword>
<accession>A0A1H8KM34</accession>
<dbReference type="RefSeq" id="WP_069467296.1">
    <property type="nucleotide sequence ID" value="NZ_FODD01000013.1"/>
</dbReference>
<feature type="transmembrane region" description="Helical" evidence="2">
    <location>
        <begin position="29"/>
        <end position="48"/>
    </location>
</feature>